<evidence type="ECO:0008006" key="3">
    <source>
        <dbReference type="Google" id="ProtNLM"/>
    </source>
</evidence>
<gene>
    <name evidence="1" type="ORF">ACFPYI_04710</name>
</gene>
<comment type="caution">
    <text evidence="1">The sequence shown here is derived from an EMBL/GenBank/DDBJ whole genome shotgun (WGS) entry which is preliminary data.</text>
</comment>
<dbReference type="RefSeq" id="WP_247413559.1">
    <property type="nucleotide sequence ID" value="NZ_JALLGW010000001.1"/>
</dbReference>
<protein>
    <recommendedName>
        <fullName evidence="3">DUF2240 family protein</fullName>
    </recommendedName>
</protein>
<dbReference type="InterPro" id="IPR055533">
    <property type="entry name" value="DUF7109"/>
</dbReference>
<keyword evidence="2" id="KW-1185">Reference proteome</keyword>
<reference evidence="1 2" key="1">
    <citation type="journal article" date="2019" name="Int. J. Syst. Evol. Microbiol.">
        <title>The Global Catalogue of Microorganisms (GCM) 10K type strain sequencing project: providing services to taxonomists for standard genome sequencing and annotation.</title>
        <authorList>
            <consortium name="The Broad Institute Genomics Platform"/>
            <consortium name="The Broad Institute Genome Sequencing Center for Infectious Disease"/>
            <person name="Wu L."/>
            <person name="Ma J."/>
        </authorList>
    </citation>
    <scope>NUCLEOTIDE SEQUENCE [LARGE SCALE GENOMIC DNA]</scope>
    <source>
        <strain evidence="1 2">CGMCC 1.12543</strain>
    </source>
</reference>
<dbReference type="AlphaFoldDB" id="A0ABD5RJ70"/>
<evidence type="ECO:0000313" key="2">
    <source>
        <dbReference type="Proteomes" id="UP001596099"/>
    </source>
</evidence>
<organism evidence="1 2">
    <name type="scientific">Halomarina salina</name>
    <dbReference type="NCBI Taxonomy" id="1872699"/>
    <lineage>
        <taxon>Archaea</taxon>
        <taxon>Methanobacteriati</taxon>
        <taxon>Methanobacteriota</taxon>
        <taxon>Stenosarchaea group</taxon>
        <taxon>Halobacteria</taxon>
        <taxon>Halobacteriales</taxon>
        <taxon>Natronomonadaceae</taxon>
        <taxon>Halomarina</taxon>
    </lineage>
</organism>
<evidence type="ECO:0000313" key="1">
    <source>
        <dbReference type="EMBL" id="MFC5970627.1"/>
    </source>
</evidence>
<proteinExistence type="predicted"/>
<sequence>MSDGGGPDDSSSDEASDDDTLAVDADDLAGVVDLFGALTAAELRKALGELAFKRDVPEPPDSLVDDAVASYHLVEHDGLLVVGPAAFPTLPEGAADLPHILDVDREAPATDAVAQTAERRFREEAGRTLERESPDPSAVERLVDVSYDLEAWGPVDVGEVRERLVAAESDLTDSTDATEG</sequence>
<accession>A0ABD5RJ70</accession>
<name>A0ABD5RJ70_9EURY</name>
<dbReference type="EMBL" id="JBHSQH010000001">
    <property type="protein sequence ID" value="MFC5970627.1"/>
    <property type="molecule type" value="Genomic_DNA"/>
</dbReference>
<dbReference type="Proteomes" id="UP001596099">
    <property type="component" value="Unassembled WGS sequence"/>
</dbReference>
<dbReference type="Pfam" id="PF23421">
    <property type="entry name" value="DUF7109"/>
    <property type="match status" value="1"/>
</dbReference>